<feature type="signal peptide" evidence="7">
    <location>
        <begin position="1"/>
        <end position="27"/>
    </location>
</feature>
<keyword evidence="3" id="KW-0964">Secreted</keyword>
<evidence type="ECO:0000256" key="5">
    <source>
        <dbReference type="RuleBase" id="RU004262"/>
    </source>
</evidence>
<dbReference type="FunFam" id="3.40.50.1820:FF:000033">
    <property type="entry name" value="Pancreatic triacylglycerol lipase"/>
    <property type="match status" value="1"/>
</dbReference>
<gene>
    <name evidence="9" type="ORF">Pmani_014366</name>
</gene>
<feature type="region of interest" description="Disordered" evidence="6">
    <location>
        <begin position="663"/>
        <end position="687"/>
    </location>
</feature>
<dbReference type="Proteomes" id="UP001292094">
    <property type="component" value="Unassembled WGS sequence"/>
</dbReference>
<dbReference type="SUPFAM" id="SSF49723">
    <property type="entry name" value="Lipase/lipooxygenase domain (PLAT/LH2 domain)"/>
    <property type="match status" value="1"/>
</dbReference>
<dbReference type="InterPro" id="IPR036392">
    <property type="entry name" value="PLAT/LH2_dom_sf"/>
</dbReference>
<comment type="caution">
    <text evidence="9">The sequence shown here is derived from an EMBL/GenBank/DDBJ whole genome shotgun (WGS) entry which is preliminary data.</text>
</comment>
<dbReference type="AlphaFoldDB" id="A0AAE1PU44"/>
<comment type="subcellular location">
    <subcellularLocation>
        <location evidence="1">Secreted</location>
    </subcellularLocation>
</comment>
<keyword evidence="10" id="KW-1185">Reference proteome</keyword>
<evidence type="ECO:0000256" key="6">
    <source>
        <dbReference type="SAM" id="MobiDB-lite"/>
    </source>
</evidence>
<dbReference type="InterPro" id="IPR013818">
    <property type="entry name" value="Lipase"/>
</dbReference>
<evidence type="ECO:0000259" key="8">
    <source>
        <dbReference type="Pfam" id="PF00151"/>
    </source>
</evidence>
<feature type="domain" description="Lipase" evidence="8">
    <location>
        <begin position="62"/>
        <end position="379"/>
    </location>
</feature>
<dbReference type="GO" id="GO:0005615">
    <property type="term" value="C:extracellular space"/>
    <property type="evidence" value="ECO:0007669"/>
    <property type="project" value="TreeGrafter"/>
</dbReference>
<dbReference type="InterPro" id="IPR029058">
    <property type="entry name" value="AB_hydrolase_fold"/>
</dbReference>
<evidence type="ECO:0000256" key="7">
    <source>
        <dbReference type="SAM" id="SignalP"/>
    </source>
</evidence>
<protein>
    <recommendedName>
        <fullName evidence="8">Lipase domain-containing protein</fullName>
    </recommendedName>
</protein>
<evidence type="ECO:0000313" key="10">
    <source>
        <dbReference type="Proteomes" id="UP001292094"/>
    </source>
</evidence>
<dbReference type="PRINTS" id="PR00823">
    <property type="entry name" value="PANCLIPASE"/>
</dbReference>
<sequence>MSSLSLGGAMYVLLSLVPRVLVPHTFGEDRLITTGHQVAREASDRTSPLDTRNDTDSLTTRCYGVYGCFNLDQPFLSLARPVNVFPLPPSAIAPDLCLYTRSNPTHCQRLHVGEPRSILGTNFRPRSEVKILTHGYLEHGQKRWLKSMMSEYLRYGDLNVLVLDWLGGSGPPYTQAVANIRLIGAMLGYFLLGIQAAGVELKRVHVVGHSLGAQMAGYTGHYLSLHGATLGRITGLDPAEPYFEGTDPVVSLDPGDATLVDVIHTDAGPIITGGLGIQLPAGHLDFYPNGGVTMPGCGAHLVESVAKEQGNIPYGIRRFIGCNHIRSYEYFTESINTKCPFLGIECPSWDAYWKGNCWQCKNENESTGSSCAMMGAHANIPYIPTNTNTTHQHQHQHQHRQLQLLQQMSLRLENSGGTKLFLITGSDSPFCSFHHRVSVVMSYTSPARQHGGDIGIFYITLVGRVSSRRIQLNPEEIFFEPGNVYTYMIGTEDLGHLKSAKLEWSYVTAYYNPLTWRLLSTPAVYVNRIHINSIEMQERYEFCGMDQAFQSGWVRHLEWQPVCPQQAPPPGASFLGTIINFDVEDTITNNIDAVNSGLNSLGNGQLINNLASSANQAARELMEDAKRRVGGVSWPNRRLWSMTKSKLGRKWVSWGGAMGWRGRGRGRRRGITSSHRVGKRRHTTRVL</sequence>
<dbReference type="Pfam" id="PF00151">
    <property type="entry name" value="Lipase"/>
    <property type="match status" value="1"/>
</dbReference>
<dbReference type="GO" id="GO:0016042">
    <property type="term" value="P:lipid catabolic process"/>
    <property type="evidence" value="ECO:0007669"/>
    <property type="project" value="TreeGrafter"/>
</dbReference>
<dbReference type="PANTHER" id="PTHR11610">
    <property type="entry name" value="LIPASE"/>
    <property type="match status" value="1"/>
</dbReference>
<dbReference type="CDD" id="cd00707">
    <property type="entry name" value="Pancreat_lipase_like"/>
    <property type="match status" value="1"/>
</dbReference>
<accession>A0AAE1PU44</accession>
<dbReference type="Gene3D" id="3.40.50.1820">
    <property type="entry name" value="alpha/beta hydrolase"/>
    <property type="match status" value="1"/>
</dbReference>
<dbReference type="EMBL" id="JAWZYT010001230">
    <property type="protein sequence ID" value="KAK4314334.1"/>
    <property type="molecule type" value="Genomic_DNA"/>
</dbReference>
<organism evidence="9 10">
    <name type="scientific">Petrolisthes manimaculis</name>
    <dbReference type="NCBI Taxonomy" id="1843537"/>
    <lineage>
        <taxon>Eukaryota</taxon>
        <taxon>Metazoa</taxon>
        <taxon>Ecdysozoa</taxon>
        <taxon>Arthropoda</taxon>
        <taxon>Crustacea</taxon>
        <taxon>Multicrustacea</taxon>
        <taxon>Malacostraca</taxon>
        <taxon>Eumalacostraca</taxon>
        <taxon>Eucarida</taxon>
        <taxon>Decapoda</taxon>
        <taxon>Pleocyemata</taxon>
        <taxon>Anomura</taxon>
        <taxon>Galatheoidea</taxon>
        <taxon>Porcellanidae</taxon>
        <taxon>Petrolisthes</taxon>
    </lineage>
</organism>
<evidence type="ECO:0000313" key="9">
    <source>
        <dbReference type="EMBL" id="KAK4314334.1"/>
    </source>
</evidence>
<dbReference type="PRINTS" id="PR00821">
    <property type="entry name" value="TAGLIPASE"/>
</dbReference>
<keyword evidence="4" id="KW-1015">Disulfide bond</keyword>
<keyword evidence="7" id="KW-0732">Signal</keyword>
<name>A0AAE1PU44_9EUCA</name>
<evidence type="ECO:0000256" key="3">
    <source>
        <dbReference type="ARBA" id="ARBA00022525"/>
    </source>
</evidence>
<dbReference type="InterPro" id="IPR002331">
    <property type="entry name" value="Lipase_panc"/>
</dbReference>
<dbReference type="PANTHER" id="PTHR11610:SF185">
    <property type="entry name" value="LD47264P"/>
    <property type="match status" value="1"/>
</dbReference>
<comment type="similarity">
    <text evidence="2 5">Belongs to the AB hydrolase superfamily. Lipase family.</text>
</comment>
<dbReference type="GO" id="GO:0004806">
    <property type="term" value="F:triacylglycerol lipase activity"/>
    <property type="evidence" value="ECO:0007669"/>
    <property type="project" value="InterPro"/>
</dbReference>
<dbReference type="Gene3D" id="2.60.60.20">
    <property type="entry name" value="PLAT/LH2 domain"/>
    <property type="match status" value="1"/>
</dbReference>
<feature type="chain" id="PRO_5042122380" description="Lipase domain-containing protein" evidence="7">
    <location>
        <begin position="28"/>
        <end position="687"/>
    </location>
</feature>
<dbReference type="InterPro" id="IPR000734">
    <property type="entry name" value="TAG_lipase"/>
</dbReference>
<evidence type="ECO:0000256" key="2">
    <source>
        <dbReference type="ARBA" id="ARBA00010701"/>
    </source>
</evidence>
<evidence type="ECO:0000256" key="4">
    <source>
        <dbReference type="ARBA" id="ARBA00023157"/>
    </source>
</evidence>
<reference evidence="9" key="1">
    <citation type="submission" date="2023-11" db="EMBL/GenBank/DDBJ databases">
        <title>Genome assemblies of two species of porcelain crab, Petrolisthes cinctipes and Petrolisthes manimaculis (Anomura: Porcellanidae).</title>
        <authorList>
            <person name="Angst P."/>
        </authorList>
    </citation>
    <scope>NUCLEOTIDE SEQUENCE</scope>
    <source>
        <strain evidence="9">PB745_02</strain>
        <tissue evidence="9">Gill</tissue>
    </source>
</reference>
<evidence type="ECO:0000256" key="1">
    <source>
        <dbReference type="ARBA" id="ARBA00004613"/>
    </source>
</evidence>
<dbReference type="InterPro" id="IPR033906">
    <property type="entry name" value="Lipase_N"/>
</dbReference>
<proteinExistence type="inferred from homology"/>
<dbReference type="SUPFAM" id="SSF53474">
    <property type="entry name" value="alpha/beta-Hydrolases"/>
    <property type="match status" value="1"/>
</dbReference>